<dbReference type="PANTHER" id="PTHR31232">
    <property type="match status" value="1"/>
</dbReference>
<evidence type="ECO:0000256" key="3">
    <source>
        <dbReference type="ARBA" id="ARBA00022471"/>
    </source>
</evidence>
<keyword evidence="4 6" id="KW-0964">Secreted</keyword>
<keyword evidence="5 6" id="KW-0732">Signal</keyword>
<proteinExistence type="inferred from homology"/>
<evidence type="ECO:0000313" key="8">
    <source>
        <dbReference type="Proteomes" id="UP001415857"/>
    </source>
</evidence>
<dbReference type="Pfam" id="PF05938">
    <property type="entry name" value="Self-incomp_S1"/>
    <property type="match status" value="1"/>
</dbReference>
<dbReference type="AlphaFoldDB" id="A0AAP0X188"/>
<keyword evidence="3 6" id="KW-0713">Self-incompatibility</keyword>
<comment type="subcellular location">
    <subcellularLocation>
        <location evidence="1 6">Secreted</location>
    </subcellularLocation>
</comment>
<comment type="similarity">
    <text evidence="2 6">Belongs to the plant self-incompatibility (S1) protein family.</text>
</comment>
<dbReference type="GO" id="GO:0005576">
    <property type="term" value="C:extracellular region"/>
    <property type="evidence" value="ECO:0007669"/>
    <property type="project" value="UniProtKB-SubCell"/>
</dbReference>
<evidence type="ECO:0000256" key="4">
    <source>
        <dbReference type="ARBA" id="ARBA00022525"/>
    </source>
</evidence>
<evidence type="ECO:0000313" key="7">
    <source>
        <dbReference type="EMBL" id="KAK9288939.1"/>
    </source>
</evidence>
<organism evidence="7 8">
    <name type="scientific">Liquidambar formosana</name>
    <name type="common">Formosan gum</name>
    <dbReference type="NCBI Taxonomy" id="63359"/>
    <lineage>
        <taxon>Eukaryota</taxon>
        <taxon>Viridiplantae</taxon>
        <taxon>Streptophyta</taxon>
        <taxon>Embryophyta</taxon>
        <taxon>Tracheophyta</taxon>
        <taxon>Spermatophyta</taxon>
        <taxon>Magnoliopsida</taxon>
        <taxon>eudicotyledons</taxon>
        <taxon>Gunneridae</taxon>
        <taxon>Pentapetalae</taxon>
        <taxon>Saxifragales</taxon>
        <taxon>Altingiaceae</taxon>
        <taxon>Liquidambar</taxon>
    </lineage>
</organism>
<accession>A0AAP0X188</accession>
<protein>
    <recommendedName>
        <fullName evidence="6">S-protein homolog</fullName>
    </recommendedName>
</protein>
<keyword evidence="8" id="KW-1185">Reference proteome</keyword>
<dbReference type="PANTHER" id="PTHR31232:SF149">
    <property type="entry name" value="S-PROTEIN HOMOLOG"/>
    <property type="match status" value="1"/>
</dbReference>
<dbReference type="GO" id="GO:0060320">
    <property type="term" value="P:rejection of self pollen"/>
    <property type="evidence" value="ECO:0007669"/>
    <property type="project" value="UniProtKB-KW"/>
</dbReference>
<evidence type="ECO:0000256" key="5">
    <source>
        <dbReference type="ARBA" id="ARBA00022729"/>
    </source>
</evidence>
<name>A0AAP0X188_LIQFO</name>
<reference evidence="7 8" key="1">
    <citation type="journal article" date="2024" name="Plant J.">
        <title>Genome sequences and population genomics reveal climatic adaptation and genomic divergence between two closely related sweetgum species.</title>
        <authorList>
            <person name="Xu W.Q."/>
            <person name="Ren C.Q."/>
            <person name="Zhang X.Y."/>
            <person name="Comes H.P."/>
            <person name="Liu X.H."/>
            <person name="Li Y.G."/>
            <person name="Kettle C.J."/>
            <person name="Jalonen R."/>
            <person name="Gaisberger H."/>
            <person name="Ma Y.Z."/>
            <person name="Qiu Y.X."/>
        </authorList>
    </citation>
    <scope>NUCLEOTIDE SEQUENCE [LARGE SCALE GENOMIC DNA]</scope>
    <source>
        <strain evidence="7">Hangzhou</strain>
    </source>
</reference>
<feature type="signal peptide" evidence="6">
    <location>
        <begin position="1"/>
        <end position="21"/>
    </location>
</feature>
<dbReference type="Proteomes" id="UP001415857">
    <property type="component" value="Unassembled WGS sequence"/>
</dbReference>
<evidence type="ECO:0000256" key="6">
    <source>
        <dbReference type="RuleBase" id="RU367044"/>
    </source>
</evidence>
<evidence type="ECO:0000256" key="1">
    <source>
        <dbReference type="ARBA" id="ARBA00004613"/>
    </source>
</evidence>
<evidence type="ECO:0000256" key="2">
    <source>
        <dbReference type="ARBA" id="ARBA00005581"/>
    </source>
</evidence>
<dbReference type="EMBL" id="JBBPBK010000003">
    <property type="protein sequence ID" value="KAK9288939.1"/>
    <property type="molecule type" value="Genomic_DNA"/>
</dbReference>
<feature type="chain" id="PRO_5042667539" description="S-protein homolog" evidence="6">
    <location>
        <begin position="22"/>
        <end position="85"/>
    </location>
</feature>
<sequence length="85" mass="9797">MNLVNAYALLMLLLFTTLCEARLIYPWEKTRVTIINELGEGLNLTVHCKSKDDDLGQHVIGYQMSYDFRFTPNFLSNNRSIVIIS</sequence>
<dbReference type="InterPro" id="IPR010264">
    <property type="entry name" value="Self-incomp_S1"/>
</dbReference>
<gene>
    <name evidence="7" type="ORF">L1049_017410</name>
</gene>
<comment type="caution">
    <text evidence="7">The sequence shown here is derived from an EMBL/GenBank/DDBJ whole genome shotgun (WGS) entry which is preliminary data.</text>
</comment>